<feature type="non-terminal residue" evidence="1">
    <location>
        <position position="139"/>
    </location>
</feature>
<gene>
    <name evidence="1" type="ORF">C0J50_2497</name>
</gene>
<organism evidence="1 2">
    <name type="scientific">Silurus asotus</name>
    <name type="common">Amur catfish</name>
    <name type="synonym">Parasilurus asotus</name>
    <dbReference type="NCBI Taxonomy" id="30991"/>
    <lineage>
        <taxon>Eukaryota</taxon>
        <taxon>Metazoa</taxon>
        <taxon>Chordata</taxon>
        <taxon>Craniata</taxon>
        <taxon>Vertebrata</taxon>
        <taxon>Euteleostomi</taxon>
        <taxon>Actinopterygii</taxon>
        <taxon>Neopterygii</taxon>
        <taxon>Teleostei</taxon>
        <taxon>Ostariophysi</taxon>
        <taxon>Siluriformes</taxon>
        <taxon>Siluridae</taxon>
        <taxon>Silurus</taxon>
    </lineage>
</organism>
<accession>A0AAD5FUL0</accession>
<dbReference type="AlphaFoldDB" id="A0AAD5FUL0"/>
<evidence type="ECO:0000313" key="1">
    <source>
        <dbReference type="EMBL" id="KAI5629008.1"/>
    </source>
</evidence>
<dbReference type="Proteomes" id="UP001205998">
    <property type="component" value="Unassembled WGS sequence"/>
</dbReference>
<sequence>SFPSLSLEYGLPTANFFRYLQVLSFESKCLPNFPSVLPKQPWESLVMFTPHQRRFISRIYSFILSLNSCNTDKTRTTWEKELGLQFGDKRWEKAVDRIQSTTSCAHLSLILFKVLYRIHLSKSKQAKIYPRVEDRCDRC</sequence>
<feature type="non-terminal residue" evidence="1">
    <location>
        <position position="1"/>
    </location>
</feature>
<reference evidence="1" key="1">
    <citation type="submission" date="2018-07" db="EMBL/GenBank/DDBJ databases">
        <title>Comparative genomics of catfishes provides insights into carnivory and benthic adaptation.</title>
        <authorList>
            <person name="Zhang Y."/>
            <person name="Wang D."/>
            <person name="Peng Z."/>
            <person name="Zheng S."/>
            <person name="Shao F."/>
            <person name="Tao W."/>
        </authorList>
    </citation>
    <scope>NUCLEOTIDE SEQUENCE</scope>
    <source>
        <strain evidence="1">Chongqing</strain>
    </source>
</reference>
<comment type="caution">
    <text evidence="1">The sequence shown here is derived from an EMBL/GenBank/DDBJ whole genome shotgun (WGS) entry which is preliminary data.</text>
</comment>
<protein>
    <submittedName>
        <fullName evidence="1">Uncharacterized protein</fullName>
    </submittedName>
</protein>
<name>A0AAD5FUL0_SILAS</name>
<keyword evidence="2" id="KW-1185">Reference proteome</keyword>
<proteinExistence type="predicted"/>
<dbReference type="EMBL" id="MU540962">
    <property type="protein sequence ID" value="KAI5629008.1"/>
    <property type="molecule type" value="Genomic_DNA"/>
</dbReference>
<evidence type="ECO:0000313" key="2">
    <source>
        <dbReference type="Proteomes" id="UP001205998"/>
    </source>
</evidence>